<organism evidence="2 3">
    <name type="scientific">Cadophora malorum</name>
    <dbReference type="NCBI Taxonomy" id="108018"/>
    <lineage>
        <taxon>Eukaryota</taxon>
        <taxon>Fungi</taxon>
        <taxon>Dikarya</taxon>
        <taxon>Ascomycota</taxon>
        <taxon>Pezizomycotina</taxon>
        <taxon>Leotiomycetes</taxon>
        <taxon>Helotiales</taxon>
        <taxon>Ploettnerulaceae</taxon>
        <taxon>Cadophora</taxon>
    </lineage>
</organism>
<keyword evidence="1" id="KW-1133">Transmembrane helix</keyword>
<name>A0A8H7W6X8_9HELO</name>
<gene>
    <name evidence="2" type="ORF">IFR04_009257</name>
</gene>
<keyword evidence="1" id="KW-0812">Transmembrane</keyword>
<accession>A0A8H7W6X8</accession>
<evidence type="ECO:0000313" key="2">
    <source>
        <dbReference type="EMBL" id="KAG4417612.1"/>
    </source>
</evidence>
<comment type="caution">
    <text evidence="2">The sequence shown here is derived from an EMBL/GenBank/DDBJ whole genome shotgun (WGS) entry which is preliminary data.</text>
</comment>
<reference evidence="2" key="1">
    <citation type="submission" date="2021-02" db="EMBL/GenBank/DDBJ databases">
        <title>Genome sequence Cadophora malorum strain M34.</title>
        <authorList>
            <person name="Stefanovic E."/>
            <person name="Vu D."/>
            <person name="Scully C."/>
            <person name="Dijksterhuis J."/>
            <person name="Roader J."/>
            <person name="Houbraken J."/>
        </authorList>
    </citation>
    <scope>NUCLEOTIDE SEQUENCE</scope>
    <source>
        <strain evidence="2">M34</strain>
    </source>
</reference>
<keyword evidence="1" id="KW-0472">Membrane</keyword>
<dbReference type="EMBL" id="JAFJYH010000150">
    <property type="protein sequence ID" value="KAG4417612.1"/>
    <property type="molecule type" value="Genomic_DNA"/>
</dbReference>
<feature type="transmembrane region" description="Helical" evidence="1">
    <location>
        <begin position="32"/>
        <end position="55"/>
    </location>
</feature>
<protein>
    <submittedName>
        <fullName evidence="2">Uncharacterized protein</fullName>
    </submittedName>
</protein>
<evidence type="ECO:0000256" key="1">
    <source>
        <dbReference type="SAM" id="Phobius"/>
    </source>
</evidence>
<dbReference type="OrthoDB" id="10301252at2759"/>
<dbReference type="AlphaFoldDB" id="A0A8H7W6X8"/>
<sequence>MPALNLDSLNLNPRDLLHHTSHIQKRSAIGDFFTLPMVLGMICLLFVGIGIAAFVKIWRGDTTGRTMPGR</sequence>
<dbReference type="Proteomes" id="UP000664132">
    <property type="component" value="Unassembled WGS sequence"/>
</dbReference>
<proteinExistence type="predicted"/>
<keyword evidence="3" id="KW-1185">Reference proteome</keyword>
<evidence type="ECO:0000313" key="3">
    <source>
        <dbReference type="Proteomes" id="UP000664132"/>
    </source>
</evidence>